<accession>A0ABY2SGJ7</accession>
<dbReference type="Proteomes" id="UP000305202">
    <property type="component" value="Unassembled WGS sequence"/>
</dbReference>
<comment type="caution">
    <text evidence="1">The sequence shown here is derived from an EMBL/GenBank/DDBJ whole genome shotgun (WGS) entry which is preliminary data.</text>
</comment>
<dbReference type="RefSeq" id="WP_136992313.1">
    <property type="nucleotide sequence ID" value="NZ_SZPQ01000041.1"/>
</dbReference>
<organism evidence="1 2">
    <name type="scientific">Martelella alba</name>
    <dbReference type="NCBI Taxonomy" id="2590451"/>
    <lineage>
        <taxon>Bacteria</taxon>
        <taxon>Pseudomonadati</taxon>
        <taxon>Pseudomonadota</taxon>
        <taxon>Alphaproteobacteria</taxon>
        <taxon>Hyphomicrobiales</taxon>
        <taxon>Aurantimonadaceae</taxon>
        <taxon>Martelella</taxon>
    </lineage>
</organism>
<proteinExistence type="predicted"/>
<evidence type="ECO:0000313" key="2">
    <source>
        <dbReference type="Proteomes" id="UP000305202"/>
    </source>
</evidence>
<reference evidence="1 2" key="1">
    <citation type="submission" date="2019-04" db="EMBL/GenBank/DDBJ databases">
        <authorList>
            <person name="Li M."/>
            <person name="Gao C."/>
        </authorList>
    </citation>
    <scope>NUCLEOTIDE SEQUENCE [LARGE SCALE GENOMIC DNA]</scope>
    <source>
        <strain evidence="1 2">BGMRC 2031</strain>
    </source>
</reference>
<sequence length="133" mass="15168">MAFTPYAFTDAQVVDIRRYCGYPAYGDGAVVFPYPWIMRQYLALEYRLQHMSDSEGAVIVNTYLTNLNTLENAIPTTSDNLDTDKAAVWTHNKDEQRDRDKLFDSWRLRLCNFLGVPPGPNFGSNKCCVSMVV</sequence>
<keyword evidence="2" id="KW-1185">Reference proteome</keyword>
<name>A0ABY2SGJ7_9HYPH</name>
<dbReference type="EMBL" id="SZPQ01000041">
    <property type="protein sequence ID" value="TKI03573.1"/>
    <property type="molecule type" value="Genomic_DNA"/>
</dbReference>
<gene>
    <name evidence="1" type="ORF">FCN80_21075</name>
</gene>
<protein>
    <submittedName>
        <fullName evidence="1">Uncharacterized protein</fullName>
    </submittedName>
</protein>
<evidence type="ECO:0000313" key="1">
    <source>
        <dbReference type="EMBL" id="TKI03573.1"/>
    </source>
</evidence>